<feature type="compositionally biased region" description="Basic and acidic residues" evidence="1">
    <location>
        <begin position="10"/>
        <end position="30"/>
    </location>
</feature>
<evidence type="ECO:0000313" key="3">
    <source>
        <dbReference type="Proteomes" id="UP000053825"/>
    </source>
</evidence>
<sequence>MKKFHLPAEITRREENSSLRKSEDTYATVQDKRNNNKDVFVRYRLKVLRRVSL</sequence>
<dbReference type="EMBL" id="KQ414740">
    <property type="protein sequence ID" value="KOC62071.1"/>
    <property type="molecule type" value="Genomic_DNA"/>
</dbReference>
<name>A0A0L7QUD3_9HYME</name>
<accession>A0A0L7QUD3</accession>
<dbReference type="Proteomes" id="UP000053825">
    <property type="component" value="Unassembled WGS sequence"/>
</dbReference>
<evidence type="ECO:0000256" key="1">
    <source>
        <dbReference type="SAM" id="MobiDB-lite"/>
    </source>
</evidence>
<reference evidence="2 3" key="1">
    <citation type="submission" date="2015-07" db="EMBL/GenBank/DDBJ databases">
        <title>The genome of Habropoda laboriosa.</title>
        <authorList>
            <person name="Pan H."/>
            <person name="Kapheim K."/>
        </authorList>
    </citation>
    <scope>NUCLEOTIDE SEQUENCE [LARGE SCALE GENOMIC DNA]</scope>
    <source>
        <strain evidence="2">0110345459</strain>
    </source>
</reference>
<dbReference type="AlphaFoldDB" id="A0A0L7QUD3"/>
<evidence type="ECO:0000313" key="2">
    <source>
        <dbReference type="EMBL" id="KOC62071.1"/>
    </source>
</evidence>
<proteinExistence type="predicted"/>
<keyword evidence="3" id="KW-1185">Reference proteome</keyword>
<protein>
    <submittedName>
        <fullName evidence="2">Uncharacterized protein</fullName>
    </submittedName>
</protein>
<gene>
    <name evidence="2" type="ORF">WH47_01863</name>
</gene>
<feature type="region of interest" description="Disordered" evidence="1">
    <location>
        <begin position="1"/>
        <end position="30"/>
    </location>
</feature>
<organism evidence="2 3">
    <name type="scientific">Habropoda laboriosa</name>
    <dbReference type="NCBI Taxonomy" id="597456"/>
    <lineage>
        <taxon>Eukaryota</taxon>
        <taxon>Metazoa</taxon>
        <taxon>Ecdysozoa</taxon>
        <taxon>Arthropoda</taxon>
        <taxon>Hexapoda</taxon>
        <taxon>Insecta</taxon>
        <taxon>Pterygota</taxon>
        <taxon>Neoptera</taxon>
        <taxon>Endopterygota</taxon>
        <taxon>Hymenoptera</taxon>
        <taxon>Apocrita</taxon>
        <taxon>Aculeata</taxon>
        <taxon>Apoidea</taxon>
        <taxon>Anthophila</taxon>
        <taxon>Apidae</taxon>
        <taxon>Habropoda</taxon>
    </lineage>
</organism>